<keyword evidence="3" id="KW-0808">Transferase</keyword>
<dbReference type="GO" id="GO:0000209">
    <property type="term" value="P:protein polyubiquitination"/>
    <property type="evidence" value="ECO:0007669"/>
    <property type="project" value="InterPro"/>
</dbReference>
<comment type="caution">
    <text evidence="7">The sequence shown here is derived from an EMBL/GenBank/DDBJ whole genome shotgun (WGS) entry which is preliminary data.</text>
</comment>
<keyword evidence="4 5" id="KW-0833">Ubl conjugation pathway</keyword>
<evidence type="ECO:0000256" key="4">
    <source>
        <dbReference type="ARBA" id="ARBA00022786"/>
    </source>
</evidence>
<dbReference type="SMART" id="SM00119">
    <property type="entry name" value="HECTc"/>
    <property type="match status" value="1"/>
</dbReference>
<dbReference type="FunFam" id="3.30.2410.10:FF:000003">
    <property type="entry name" value="probable E3 ubiquitin-protein ligase HERC4 isoform X1"/>
    <property type="match status" value="1"/>
</dbReference>
<evidence type="ECO:0000313" key="8">
    <source>
        <dbReference type="Proteomes" id="UP001489004"/>
    </source>
</evidence>
<dbReference type="PROSITE" id="PS50237">
    <property type="entry name" value="HECT"/>
    <property type="match status" value="1"/>
</dbReference>
<dbReference type="CDD" id="cd00078">
    <property type="entry name" value="HECTc"/>
    <property type="match status" value="1"/>
</dbReference>
<dbReference type="EC" id="2.3.2.26" evidence="2"/>
<evidence type="ECO:0000256" key="3">
    <source>
        <dbReference type="ARBA" id="ARBA00022679"/>
    </source>
</evidence>
<dbReference type="Gene3D" id="3.90.1750.10">
    <property type="entry name" value="Hect, E3 ligase catalytic domains"/>
    <property type="match status" value="1"/>
</dbReference>
<dbReference type="InterPro" id="IPR044611">
    <property type="entry name" value="E3A/B/C-like"/>
</dbReference>
<dbReference type="InterPro" id="IPR035983">
    <property type="entry name" value="Hect_E3_ubiquitin_ligase"/>
</dbReference>
<feature type="active site" description="Glycyl thioester intermediate" evidence="5">
    <location>
        <position position="669"/>
    </location>
</feature>
<dbReference type="PANTHER" id="PTHR45700:SF8">
    <property type="entry name" value="HECT-TYPE E3 UBIQUITIN TRANSFERASE"/>
    <property type="match status" value="1"/>
</dbReference>
<dbReference type="PANTHER" id="PTHR45700">
    <property type="entry name" value="UBIQUITIN-PROTEIN LIGASE E3C"/>
    <property type="match status" value="1"/>
</dbReference>
<evidence type="ECO:0000259" key="6">
    <source>
        <dbReference type="PROSITE" id="PS50237"/>
    </source>
</evidence>
<dbReference type="AlphaFoldDB" id="A0AAW1RAP5"/>
<dbReference type="GO" id="GO:0061630">
    <property type="term" value="F:ubiquitin protein ligase activity"/>
    <property type="evidence" value="ECO:0007669"/>
    <property type="project" value="UniProtKB-EC"/>
</dbReference>
<protein>
    <recommendedName>
        <fullName evidence="2">HECT-type E3 ubiquitin transferase</fullName>
        <ecNumber evidence="2">2.3.2.26</ecNumber>
    </recommendedName>
</protein>
<name>A0AAW1RAP5_9CHLO</name>
<dbReference type="SUPFAM" id="SSF56204">
    <property type="entry name" value="Hect, E3 ligase catalytic domain"/>
    <property type="match status" value="1"/>
</dbReference>
<evidence type="ECO:0000256" key="2">
    <source>
        <dbReference type="ARBA" id="ARBA00012485"/>
    </source>
</evidence>
<evidence type="ECO:0000313" key="7">
    <source>
        <dbReference type="EMBL" id="KAK9830366.1"/>
    </source>
</evidence>
<dbReference type="Gene3D" id="3.30.2410.10">
    <property type="entry name" value="Hect, E3 ligase catalytic domain"/>
    <property type="match status" value="1"/>
</dbReference>
<evidence type="ECO:0000256" key="1">
    <source>
        <dbReference type="ARBA" id="ARBA00000885"/>
    </source>
</evidence>
<dbReference type="Proteomes" id="UP001489004">
    <property type="component" value="Unassembled WGS sequence"/>
</dbReference>
<comment type="catalytic activity">
    <reaction evidence="1">
        <text>S-ubiquitinyl-[E2 ubiquitin-conjugating enzyme]-L-cysteine + [acceptor protein]-L-lysine = [E2 ubiquitin-conjugating enzyme]-L-cysteine + N(6)-ubiquitinyl-[acceptor protein]-L-lysine.</text>
        <dbReference type="EC" id="2.3.2.26"/>
    </reaction>
</comment>
<dbReference type="EMBL" id="JALJOR010000001">
    <property type="protein sequence ID" value="KAK9830366.1"/>
    <property type="molecule type" value="Genomic_DNA"/>
</dbReference>
<sequence>MHGQDDLQASGRSKLQDAKKEFEDLVLKHFNTVVRTTGLPPNEAAAMALKIAAGAVRPPVDVASLAQQLSDYKTQGITSLSYQQIAPILGGMKELFLSAETLSMSFMTCPTSQDQGQDLNAQLSTAVALFEQTMPLPDGNRTIIESVAAFAEPMLKQLKNAGSAVSPEHRMRAALIMLQLPFLDDPEHHGLFSMISETLSALPSSSRDEVVRVFSRLDARGMESLVEKTQQFITIHLYEEQMIDEEIEDAVKLLDLAYRANKTSKAIGFVDFYNDAVNHEDFNLREDYMRWKHPGRYKFSFCAYPFIFDPATKSQILQLENTKEQFEEFHEAMIRQLLSGHGLGACPYLILKVRRSPYLVHDTLLQIQGAAARDALKKPLKVQFIGEEGVDEGGVQKEFFQLLMRDLFDANYGMFTYDEDTRLYWFRPSQIDMSMEFELVGIMLGLAIYNSHILEFSFPMLTYRKLMGHQATFEDLRELHPDIYTSLKKLLEFSGSVEDMGLFFQVEQAGSFGAEMETIDLLPDGGSIAVTAANRQQYVELYTQHLLSTSIEPQFSAFQRGFNKLCGGPALQMFQPEELELLICGGRELDFQALESRTVYDDGYTTSSEVIQWFWSVVHGLPDDQKKRLLFFVTGSDRVPIKGLASLTPPFVISRNGPHSERLPTAHTCFNHLLLPQYKDRATLESRLITAISNAEGFGLR</sequence>
<dbReference type="Gene3D" id="3.30.2160.10">
    <property type="entry name" value="Hect, E3 ligase catalytic domain"/>
    <property type="match status" value="1"/>
</dbReference>
<reference evidence="7 8" key="1">
    <citation type="journal article" date="2024" name="Nat. Commun.">
        <title>Phylogenomics reveals the evolutionary origins of lichenization in chlorophyte algae.</title>
        <authorList>
            <person name="Puginier C."/>
            <person name="Libourel C."/>
            <person name="Otte J."/>
            <person name="Skaloud P."/>
            <person name="Haon M."/>
            <person name="Grisel S."/>
            <person name="Petersen M."/>
            <person name="Berrin J.G."/>
            <person name="Delaux P.M."/>
            <person name="Dal Grande F."/>
            <person name="Keller J."/>
        </authorList>
    </citation>
    <scope>NUCLEOTIDE SEQUENCE [LARGE SCALE GENOMIC DNA]</scope>
    <source>
        <strain evidence="7 8">SAG 2043</strain>
    </source>
</reference>
<gene>
    <name evidence="7" type="ORF">WJX72_011319</name>
</gene>
<evidence type="ECO:0000256" key="5">
    <source>
        <dbReference type="PROSITE-ProRule" id="PRU00104"/>
    </source>
</evidence>
<accession>A0AAW1RAP5</accession>
<dbReference type="Pfam" id="PF00632">
    <property type="entry name" value="HECT"/>
    <property type="match status" value="1"/>
</dbReference>
<feature type="domain" description="HECT" evidence="6">
    <location>
        <begin position="372"/>
        <end position="701"/>
    </location>
</feature>
<keyword evidence="8" id="KW-1185">Reference proteome</keyword>
<dbReference type="InterPro" id="IPR000569">
    <property type="entry name" value="HECT_dom"/>
</dbReference>
<proteinExistence type="predicted"/>
<organism evidence="7 8">
    <name type="scientific">[Myrmecia] bisecta</name>
    <dbReference type="NCBI Taxonomy" id="41462"/>
    <lineage>
        <taxon>Eukaryota</taxon>
        <taxon>Viridiplantae</taxon>
        <taxon>Chlorophyta</taxon>
        <taxon>core chlorophytes</taxon>
        <taxon>Trebouxiophyceae</taxon>
        <taxon>Trebouxiales</taxon>
        <taxon>Trebouxiaceae</taxon>
        <taxon>Myrmecia</taxon>
    </lineage>
</organism>